<dbReference type="AlphaFoldDB" id="A0A831RV89"/>
<dbReference type="Proteomes" id="UP000886339">
    <property type="component" value="Unassembled WGS sequence"/>
</dbReference>
<dbReference type="InterPro" id="IPR036866">
    <property type="entry name" value="RibonucZ/Hydroxyglut_hydro"/>
</dbReference>
<feature type="signal peptide" evidence="2">
    <location>
        <begin position="1"/>
        <end position="28"/>
    </location>
</feature>
<sequence length="313" mass="34941">MRMNNMTKNYLVMALLLTGLLSTSTGSAQCQSERVKLQMLGTRGPELWDGQASTGYLLWLDDRARVVIDAGPGTVQNFERSGARYQDLDLFLFSHFHIDHSADFPAYVKGGFFTDRKRDLVLIGPSGNEYLPSADQFLLRFFGKDTGVYPYMSSFIDPDAGSSYKILPKTVASSYKLLDEHEVYAHRDIRVKAVSVHHAVLPALGYRVELAGCVISFTGDMSGRFHTMPDLARGSDILVAHNAIPEDETVAGQLLHMKPSYIGKLAADAGAKKLLLTHLMKRSAGRKEENLELIRKHYKGEILFPRDLDVFRP</sequence>
<keyword evidence="2" id="KW-0732">Signal</keyword>
<protein>
    <submittedName>
        <fullName evidence="4">MBL fold metallo-hydrolase</fullName>
    </submittedName>
</protein>
<keyword evidence="1" id="KW-0378">Hydrolase</keyword>
<evidence type="ECO:0000256" key="1">
    <source>
        <dbReference type="ARBA" id="ARBA00022801"/>
    </source>
</evidence>
<dbReference type="PANTHER" id="PTHR46018">
    <property type="entry name" value="ZINC PHOSPHODIESTERASE ELAC PROTEIN 1"/>
    <property type="match status" value="1"/>
</dbReference>
<comment type="caution">
    <text evidence="4">The sequence shown here is derived from an EMBL/GenBank/DDBJ whole genome shotgun (WGS) entry which is preliminary data.</text>
</comment>
<feature type="chain" id="PRO_5032746127" evidence="2">
    <location>
        <begin position="29"/>
        <end position="313"/>
    </location>
</feature>
<feature type="domain" description="Metallo-beta-lactamase" evidence="3">
    <location>
        <begin position="179"/>
        <end position="278"/>
    </location>
</feature>
<dbReference type="SUPFAM" id="SSF56281">
    <property type="entry name" value="Metallo-hydrolase/oxidoreductase"/>
    <property type="match status" value="1"/>
</dbReference>
<name>A0A831RV89_9GAMM</name>
<dbReference type="EMBL" id="DRLF01000214">
    <property type="protein sequence ID" value="HEC06376.1"/>
    <property type="molecule type" value="Genomic_DNA"/>
</dbReference>
<dbReference type="Gene3D" id="3.60.15.10">
    <property type="entry name" value="Ribonuclease Z/Hydroxyacylglutathione hydrolase-like"/>
    <property type="match status" value="1"/>
</dbReference>
<dbReference type="Pfam" id="PF12706">
    <property type="entry name" value="Lactamase_B_2"/>
    <property type="match status" value="1"/>
</dbReference>
<dbReference type="PANTHER" id="PTHR46018:SF3">
    <property type="entry name" value="ARYLSULFATASE"/>
    <property type="match status" value="1"/>
</dbReference>
<dbReference type="CDD" id="cd07719">
    <property type="entry name" value="arylsulfatase_AtsA-like_MBL-fold"/>
    <property type="match status" value="1"/>
</dbReference>
<organism evidence="4">
    <name type="scientific">Thiolapillus brandeum</name>
    <dbReference type="NCBI Taxonomy" id="1076588"/>
    <lineage>
        <taxon>Bacteria</taxon>
        <taxon>Pseudomonadati</taxon>
        <taxon>Pseudomonadota</taxon>
        <taxon>Gammaproteobacteria</taxon>
        <taxon>Chromatiales</taxon>
        <taxon>Sedimenticolaceae</taxon>
        <taxon>Thiolapillus</taxon>
    </lineage>
</organism>
<gene>
    <name evidence="4" type="ORF">ENJ12_05975</name>
</gene>
<evidence type="ECO:0000313" key="4">
    <source>
        <dbReference type="EMBL" id="HEC06376.1"/>
    </source>
</evidence>
<dbReference type="InterPro" id="IPR044094">
    <property type="entry name" value="AtsA-like_MBL-fold"/>
</dbReference>
<proteinExistence type="predicted"/>
<evidence type="ECO:0000256" key="2">
    <source>
        <dbReference type="SAM" id="SignalP"/>
    </source>
</evidence>
<dbReference type="GO" id="GO:0042781">
    <property type="term" value="F:3'-tRNA processing endoribonuclease activity"/>
    <property type="evidence" value="ECO:0007669"/>
    <property type="project" value="TreeGrafter"/>
</dbReference>
<accession>A0A831RV89</accession>
<reference evidence="4" key="1">
    <citation type="journal article" date="2020" name="mSystems">
        <title>Genome- and Community-Level Interaction Insights into Carbon Utilization and Element Cycling Functions of Hydrothermarchaeota in Hydrothermal Sediment.</title>
        <authorList>
            <person name="Zhou Z."/>
            <person name="Liu Y."/>
            <person name="Xu W."/>
            <person name="Pan J."/>
            <person name="Luo Z.H."/>
            <person name="Li M."/>
        </authorList>
    </citation>
    <scope>NUCLEOTIDE SEQUENCE [LARGE SCALE GENOMIC DNA]</scope>
    <source>
        <strain evidence="4">HyVt-458</strain>
    </source>
</reference>
<evidence type="ECO:0000259" key="3">
    <source>
        <dbReference type="Pfam" id="PF12706"/>
    </source>
</evidence>
<dbReference type="InterPro" id="IPR001279">
    <property type="entry name" value="Metallo-B-lactamas"/>
</dbReference>